<accession>A0A6J8AN79</accession>
<reference evidence="1 2" key="1">
    <citation type="submission" date="2020-06" db="EMBL/GenBank/DDBJ databases">
        <authorList>
            <person name="Li R."/>
            <person name="Bekaert M."/>
        </authorList>
    </citation>
    <scope>NUCLEOTIDE SEQUENCE [LARGE SCALE GENOMIC DNA]</scope>
    <source>
        <strain evidence="2">wild</strain>
    </source>
</reference>
<sequence length="234" mass="26442">MGVDTKVISFVTAYNLTCPHPGQWELRAKVKNCSSIENYVCLFDAVQLTFAEICKKPQLERKGNKLFLNKGNFDRKPCSPTHYQPFRFNSFGNTNCTHLKSPCSEEGQVIADNHTSYSDRSCRCDYRRGFALIVNTSQPCSCMPSKEDCSCYLKTCSMNEVLSQGNQDKKNENNNDDTKDKTLENVDYNCINETQQQGTYQCPSILNRGSRTPATDVVPVDVFVPISYIKGKSF</sequence>
<evidence type="ECO:0000313" key="1">
    <source>
        <dbReference type="EMBL" id="CAC5370538.1"/>
    </source>
</evidence>
<dbReference type="EMBL" id="CACVKT020001721">
    <property type="protein sequence ID" value="CAC5370538.1"/>
    <property type="molecule type" value="Genomic_DNA"/>
</dbReference>
<name>A0A6J8AN79_MYTCO</name>
<dbReference type="Proteomes" id="UP000507470">
    <property type="component" value="Unassembled WGS sequence"/>
</dbReference>
<proteinExistence type="predicted"/>
<evidence type="ECO:0000313" key="2">
    <source>
        <dbReference type="Proteomes" id="UP000507470"/>
    </source>
</evidence>
<organism evidence="1 2">
    <name type="scientific">Mytilus coruscus</name>
    <name type="common">Sea mussel</name>
    <dbReference type="NCBI Taxonomy" id="42192"/>
    <lineage>
        <taxon>Eukaryota</taxon>
        <taxon>Metazoa</taxon>
        <taxon>Spiralia</taxon>
        <taxon>Lophotrochozoa</taxon>
        <taxon>Mollusca</taxon>
        <taxon>Bivalvia</taxon>
        <taxon>Autobranchia</taxon>
        <taxon>Pteriomorphia</taxon>
        <taxon>Mytilida</taxon>
        <taxon>Mytiloidea</taxon>
        <taxon>Mytilidae</taxon>
        <taxon>Mytilinae</taxon>
        <taxon>Mytilus</taxon>
    </lineage>
</organism>
<gene>
    <name evidence="1" type="ORF">MCOR_9343</name>
</gene>
<protein>
    <submittedName>
        <fullName evidence="1">Uncharacterized protein</fullName>
    </submittedName>
</protein>
<dbReference type="AlphaFoldDB" id="A0A6J8AN79"/>
<keyword evidence="2" id="KW-1185">Reference proteome</keyword>